<dbReference type="AlphaFoldDB" id="A0A813FIF7"/>
<keyword evidence="3" id="KW-1185">Reference proteome</keyword>
<sequence length="195" mass="21837">MAAAAGQIGGSSRTVRRRWLRKRHGDRIHQATFLIDLQLRSLNVRFDYLETLSVHPPRHHGGLHTVTRTPSDDDFMVWPREMLLKCRSGLRSPAELGAAAEAAAEVPECSAKREWNTVAPAEAAADFNECREEDITEYREEGRTDAPAEAGTLDTEREKQQRQFDAAGDQANDLFVWSGVVNQCLNCFELTAEIS</sequence>
<comment type="caution">
    <text evidence="2">The sequence shown here is derived from an EMBL/GenBank/DDBJ whole genome shotgun (WGS) entry which is preliminary data.</text>
</comment>
<evidence type="ECO:0000313" key="2">
    <source>
        <dbReference type="EMBL" id="CAE8613177.1"/>
    </source>
</evidence>
<dbReference type="EMBL" id="CAJNNV010025215">
    <property type="protein sequence ID" value="CAE8613177.1"/>
    <property type="molecule type" value="Genomic_DNA"/>
</dbReference>
<evidence type="ECO:0000313" key="3">
    <source>
        <dbReference type="Proteomes" id="UP000654075"/>
    </source>
</evidence>
<reference evidence="2" key="1">
    <citation type="submission" date="2021-02" db="EMBL/GenBank/DDBJ databases">
        <authorList>
            <person name="Dougan E. K."/>
            <person name="Rhodes N."/>
            <person name="Thang M."/>
            <person name="Chan C."/>
        </authorList>
    </citation>
    <scope>NUCLEOTIDE SEQUENCE</scope>
</reference>
<organism evidence="2 3">
    <name type="scientific">Polarella glacialis</name>
    <name type="common">Dinoflagellate</name>
    <dbReference type="NCBI Taxonomy" id="89957"/>
    <lineage>
        <taxon>Eukaryota</taxon>
        <taxon>Sar</taxon>
        <taxon>Alveolata</taxon>
        <taxon>Dinophyceae</taxon>
        <taxon>Suessiales</taxon>
        <taxon>Suessiaceae</taxon>
        <taxon>Polarella</taxon>
    </lineage>
</organism>
<accession>A0A813FIF7</accession>
<gene>
    <name evidence="2" type="ORF">PGLA1383_LOCUS30958</name>
</gene>
<proteinExistence type="predicted"/>
<feature type="region of interest" description="Disordered" evidence="1">
    <location>
        <begin position="137"/>
        <end position="164"/>
    </location>
</feature>
<evidence type="ECO:0000256" key="1">
    <source>
        <dbReference type="SAM" id="MobiDB-lite"/>
    </source>
</evidence>
<protein>
    <submittedName>
        <fullName evidence="2">Uncharacterized protein</fullName>
    </submittedName>
</protein>
<dbReference type="Proteomes" id="UP000654075">
    <property type="component" value="Unassembled WGS sequence"/>
</dbReference>
<name>A0A813FIF7_POLGL</name>
<feature type="compositionally biased region" description="Basic and acidic residues" evidence="1">
    <location>
        <begin position="137"/>
        <end position="146"/>
    </location>
</feature>